<evidence type="ECO:0000313" key="1">
    <source>
        <dbReference type="EMBL" id="CAD9507331.1"/>
    </source>
</evidence>
<dbReference type="EMBL" id="HBGW01009271">
    <property type="protein sequence ID" value="CAD9507331.1"/>
    <property type="molecule type" value="Transcribed_RNA"/>
</dbReference>
<gene>
    <name evidence="1" type="ORF">BRAN1462_LOCUS5952</name>
</gene>
<accession>A0A7S2I3C0</accession>
<sequence>MDMRPKCCGGTGMNVARLIVWYRRMPDRVATRTTVTVAARDAVAKASHPESPASKERYENAVRSAANAVRIHASKVRSLDKSVDRREKRSRLCAAIPTLCIA</sequence>
<protein>
    <submittedName>
        <fullName evidence="1">Uncharacterized protein</fullName>
    </submittedName>
</protein>
<dbReference type="AlphaFoldDB" id="A0A7S2I3C0"/>
<organism evidence="1">
    <name type="scientific">Zooxanthella nutricula</name>
    <dbReference type="NCBI Taxonomy" id="1333877"/>
    <lineage>
        <taxon>Eukaryota</taxon>
        <taxon>Sar</taxon>
        <taxon>Alveolata</taxon>
        <taxon>Dinophyceae</taxon>
        <taxon>Peridiniales</taxon>
        <taxon>Peridiniales incertae sedis</taxon>
        <taxon>Zooxanthella</taxon>
    </lineage>
</organism>
<proteinExistence type="predicted"/>
<name>A0A7S2I3C0_9DINO</name>
<reference evidence="1" key="1">
    <citation type="submission" date="2021-01" db="EMBL/GenBank/DDBJ databases">
        <authorList>
            <person name="Corre E."/>
            <person name="Pelletier E."/>
            <person name="Niang G."/>
            <person name="Scheremetjew M."/>
            <person name="Finn R."/>
            <person name="Kale V."/>
            <person name="Holt S."/>
            <person name="Cochrane G."/>
            <person name="Meng A."/>
            <person name="Brown T."/>
            <person name="Cohen L."/>
        </authorList>
    </citation>
    <scope>NUCLEOTIDE SEQUENCE</scope>
    <source>
        <strain evidence="1">RCC3387</strain>
    </source>
</reference>